<dbReference type="Gene3D" id="1.20.910.10">
    <property type="entry name" value="Heme oxygenase-like"/>
    <property type="match status" value="1"/>
</dbReference>
<name>A0ABP7XN74_9FLAO</name>
<gene>
    <name evidence="1" type="ORF">GCM10022250_04910</name>
</gene>
<dbReference type="EMBL" id="BAABAO010000003">
    <property type="protein sequence ID" value="GAA4122402.1"/>
    <property type="molecule type" value="Genomic_DNA"/>
</dbReference>
<dbReference type="SUPFAM" id="SSF48613">
    <property type="entry name" value="Heme oxygenase-like"/>
    <property type="match status" value="1"/>
</dbReference>
<evidence type="ECO:0000313" key="1">
    <source>
        <dbReference type="EMBL" id="GAA4122402.1"/>
    </source>
</evidence>
<dbReference type="CDD" id="cd19166">
    <property type="entry name" value="HemeO-bac"/>
    <property type="match status" value="1"/>
</dbReference>
<comment type="caution">
    <text evidence="1">The sequence shown here is derived from an EMBL/GenBank/DDBJ whole genome shotgun (WGS) entry which is preliminary data.</text>
</comment>
<protein>
    <submittedName>
        <fullName evidence="1">Biliverdin-producing heme oxygenase</fullName>
    </submittedName>
</protein>
<dbReference type="Pfam" id="PF01126">
    <property type="entry name" value="Heme_oxygenase"/>
    <property type="match status" value="1"/>
</dbReference>
<organism evidence="1 2">
    <name type="scientific">Flavobacterium chungbukense</name>
    <dbReference type="NCBI Taxonomy" id="877464"/>
    <lineage>
        <taxon>Bacteria</taxon>
        <taxon>Pseudomonadati</taxon>
        <taxon>Bacteroidota</taxon>
        <taxon>Flavobacteriia</taxon>
        <taxon>Flavobacteriales</taxon>
        <taxon>Flavobacteriaceae</taxon>
        <taxon>Flavobacterium</taxon>
    </lineage>
</organism>
<sequence length="203" mass="23023">MSINSTSSITSNFLSDLKTQTSDSHKKLEELPVSMSIMSPNMKIEEYTYYLSLMHDVHNDTEGLIFPLFSDLIDDLEQRRKKHLIENDLLFLNSKKTNSEKVFQTEGISTPFALGILYVVEGSTLGGRFILKNVSKLPELSGENGVSYFNGYGDKTGSFWKSFLNFLAEYEQEHNCGDEIIEGAIVAFDSIYKHFDRTSTNED</sequence>
<proteinExistence type="predicted"/>
<dbReference type="Proteomes" id="UP001501333">
    <property type="component" value="Unassembled WGS sequence"/>
</dbReference>
<dbReference type="RefSeq" id="WP_229351303.1">
    <property type="nucleotide sequence ID" value="NZ_BAABAO010000003.1"/>
</dbReference>
<dbReference type="InterPro" id="IPR016084">
    <property type="entry name" value="Haem_Oase-like_multi-hlx"/>
</dbReference>
<evidence type="ECO:0000313" key="2">
    <source>
        <dbReference type="Proteomes" id="UP001501333"/>
    </source>
</evidence>
<accession>A0ABP7XN74</accession>
<reference evidence="2" key="1">
    <citation type="journal article" date="2019" name="Int. J. Syst. Evol. Microbiol.">
        <title>The Global Catalogue of Microorganisms (GCM) 10K type strain sequencing project: providing services to taxonomists for standard genome sequencing and annotation.</title>
        <authorList>
            <consortium name="The Broad Institute Genomics Platform"/>
            <consortium name="The Broad Institute Genome Sequencing Center for Infectious Disease"/>
            <person name="Wu L."/>
            <person name="Ma J."/>
        </authorList>
    </citation>
    <scope>NUCLEOTIDE SEQUENCE [LARGE SCALE GENOMIC DNA]</scope>
    <source>
        <strain evidence="2">JCM 17386</strain>
    </source>
</reference>
<dbReference type="InterPro" id="IPR016053">
    <property type="entry name" value="Haem_Oase-like"/>
</dbReference>
<keyword evidence="2" id="KW-1185">Reference proteome</keyword>